<feature type="compositionally biased region" description="Polar residues" evidence="1">
    <location>
        <begin position="86"/>
        <end position="98"/>
    </location>
</feature>
<feature type="compositionally biased region" description="Basic and acidic residues" evidence="1">
    <location>
        <begin position="9"/>
        <end position="23"/>
    </location>
</feature>
<dbReference type="AlphaFoldDB" id="A0A5B0M490"/>
<gene>
    <name evidence="2" type="ORF">PGTUg99_014005</name>
</gene>
<name>A0A5B0M490_PUCGR</name>
<sequence length="159" mass="17971">MHNIPRGSDLARRGRPHEDPKSAHARFTDHCILQEAAQVPTSCVLALSAVRLPHPVAPRVGHASPRGVILPAQWSSSSSSPSQHSTQLAQWSSTFKTSQQQQKQQQQHQHQHQHQHQQQQQQPTVSLLIQNHRLDIQTRMIPQTGPFHLVAKIPPDQRR</sequence>
<protein>
    <submittedName>
        <fullName evidence="2">Uncharacterized protein</fullName>
    </submittedName>
</protein>
<feature type="compositionally biased region" description="Low complexity" evidence="1">
    <location>
        <begin position="99"/>
        <end position="108"/>
    </location>
</feature>
<comment type="caution">
    <text evidence="2">The sequence shown here is derived from an EMBL/GenBank/DDBJ whole genome shotgun (WGS) entry which is preliminary data.</text>
</comment>
<dbReference type="EMBL" id="VDEP01000480">
    <property type="protein sequence ID" value="KAA1071093.1"/>
    <property type="molecule type" value="Genomic_DNA"/>
</dbReference>
<reference evidence="2 3" key="1">
    <citation type="submission" date="2019-05" db="EMBL/GenBank/DDBJ databases">
        <title>Emergence of the Ug99 lineage of the wheat stem rust pathogen through somatic hybridization.</title>
        <authorList>
            <person name="Li F."/>
            <person name="Upadhyaya N.M."/>
            <person name="Sperschneider J."/>
            <person name="Matny O."/>
            <person name="Nguyen-Phuc H."/>
            <person name="Mago R."/>
            <person name="Raley C."/>
            <person name="Miller M.E."/>
            <person name="Silverstein K.A.T."/>
            <person name="Henningsen E."/>
            <person name="Hirsch C.D."/>
            <person name="Visser B."/>
            <person name="Pretorius Z.A."/>
            <person name="Steffenson B.J."/>
            <person name="Schwessinger B."/>
            <person name="Dodds P.N."/>
            <person name="Figueroa M."/>
        </authorList>
    </citation>
    <scope>NUCLEOTIDE SEQUENCE [LARGE SCALE GENOMIC DNA]</scope>
    <source>
        <strain evidence="2 3">Ug99</strain>
    </source>
</reference>
<evidence type="ECO:0000256" key="1">
    <source>
        <dbReference type="SAM" id="MobiDB-lite"/>
    </source>
</evidence>
<feature type="region of interest" description="Disordered" evidence="1">
    <location>
        <begin position="1"/>
        <end position="23"/>
    </location>
</feature>
<accession>A0A5B0M490</accession>
<organism evidence="2 3">
    <name type="scientific">Puccinia graminis f. sp. tritici</name>
    <dbReference type="NCBI Taxonomy" id="56615"/>
    <lineage>
        <taxon>Eukaryota</taxon>
        <taxon>Fungi</taxon>
        <taxon>Dikarya</taxon>
        <taxon>Basidiomycota</taxon>
        <taxon>Pucciniomycotina</taxon>
        <taxon>Pucciniomycetes</taxon>
        <taxon>Pucciniales</taxon>
        <taxon>Pucciniaceae</taxon>
        <taxon>Puccinia</taxon>
    </lineage>
</organism>
<evidence type="ECO:0000313" key="2">
    <source>
        <dbReference type="EMBL" id="KAA1071093.1"/>
    </source>
</evidence>
<proteinExistence type="predicted"/>
<feature type="region of interest" description="Disordered" evidence="1">
    <location>
        <begin position="71"/>
        <end position="123"/>
    </location>
</feature>
<feature type="compositionally biased region" description="Low complexity" evidence="1">
    <location>
        <begin position="75"/>
        <end position="85"/>
    </location>
</feature>
<dbReference type="Proteomes" id="UP000325313">
    <property type="component" value="Unassembled WGS sequence"/>
</dbReference>
<evidence type="ECO:0000313" key="3">
    <source>
        <dbReference type="Proteomes" id="UP000325313"/>
    </source>
</evidence>